<protein>
    <submittedName>
        <fullName evidence="2">Uncharacterized protein</fullName>
    </submittedName>
</protein>
<dbReference type="Proteomes" id="UP000019277">
    <property type="component" value="Unassembled WGS sequence"/>
</dbReference>
<evidence type="ECO:0000256" key="1">
    <source>
        <dbReference type="SAM" id="Phobius"/>
    </source>
</evidence>
<dbReference type="EMBL" id="AYXG01000029">
    <property type="protein sequence ID" value="EWC63888.1"/>
    <property type="molecule type" value="Genomic_DNA"/>
</dbReference>
<evidence type="ECO:0000313" key="3">
    <source>
        <dbReference type="Proteomes" id="UP000019277"/>
    </source>
</evidence>
<sequence>MMSTRRTVVILITAGVLLIVLAGFTYRISKPGPEELDRMRYCSPFPSAGFCALAEMGVVPTTAVIVMAVLGVLALGLAVRAWLHARTS</sequence>
<gene>
    <name evidence="2" type="ORF">UO65_0803</name>
</gene>
<comment type="caution">
    <text evidence="2">The sequence shown here is derived from an EMBL/GenBank/DDBJ whole genome shotgun (WGS) entry which is preliminary data.</text>
</comment>
<organism evidence="2 3">
    <name type="scientific">Actinokineospora spheciospongiae</name>
    <dbReference type="NCBI Taxonomy" id="909613"/>
    <lineage>
        <taxon>Bacteria</taxon>
        <taxon>Bacillati</taxon>
        <taxon>Actinomycetota</taxon>
        <taxon>Actinomycetes</taxon>
        <taxon>Pseudonocardiales</taxon>
        <taxon>Pseudonocardiaceae</taxon>
        <taxon>Actinokineospora</taxon>
    </lineage>
</organism>
<keyword evidence="1" id="KW-0812">Transmembrane</keyword>
<dbReference type="AlphaFoldDB" id="W7IU48"/>
<keyword evidence="1" id="KW-0472">Membrane</keyword>
<name>W7IU48_9PSEU</name>
<evidence type="ECO:0000313" key="2">
    <source>
        <dbReference type="EMBL" id="EWC63888.1"/>
    </source>
</evidence>
<keyword evidence="1" id="KW-1133">Transmembrane helix</keyword>
<accession>W7IU48</accession>
<keyword evidence="3" id="KW-1185">Reference proteome</keyword>
<reference evidence="2 3" key="1">
    <citation type="journal article" date="2014" name="Genome Announc.">
        <title>Draft Genome Sequence of the Antitrypanosomally Active Sponge-Associated Bacterium Actinokineospora sp. Strain EG49.</title>
        <authorList>
            <person name="Harjes J."/>
            <person name="Ryu T."/>
            <person name="Abdelmohsen U.R."/>
            <person name="Moitinho-Silva L."/>
            <person name="Horn H."/>
            <person name="Ravasi T."/>
            <person name="Hentschel U."/>
        </authorList>
    </citation>
    <scope>NUCLEOTIDE SEQUENCE [LARGE SCALE GENOMIC DNA]</scope>
    <source>
        <strain evidence="2 3">EG49</strain>
    </source>
</reference>
<proteinExistence type="predicted"/>
<feature type="transmembrane region" description="Helical" evidence="1">
    <location>
        <begin position="63"/>
        <end position="83"/>
    </location>
</feature>